<organism evidence="2 3">
    <name type="scientific">Coleophoma crateriformis</name>
    <dbReference type="NCBI Taxonomy" id="565419"/>
    <lineage>
        <taxon>Eukaryota</taxon>
        <taxon>Fungi</taxon>
        <taxon>Dikarya</taxon>
        <taxon>Ascomycota</taxon>
        <taxon>Pezizomycotina</taxon>
        <taxon>Leotiomycetes</taxon>
        <taxon>Helotiales</taxon>
        <taxon>Dermateaceae</taxon>
        <taxon>Coleophoma</taxon>
    </lineage>
</organism>
<comment type="caution">
    <text evidence="2">The sequence shown here is derived from an EMBL/GenBank/DDBJ whole genome shotgun (WGS) entry which is preliminary data.</text>
</comment>
<sequence>MALIETVRTKQTFGSSHTRADMAPEPVPGLASAGRREGRVHAQVKDVISDQDVGDAIIYTRIWVCRAELE</sequence>
<evidence type="ECO:0000313" key="2">
    <source>
        <dbReference type="EMBL" id="RDW80429.1"/>
    </source>
</evidence>
<evidence type="ECO:0000256" key="1">
    <source>
        <dbReference type="SAM" id="MobiDB-lite"/>
    </source>
</evidence>
<feature type="region of interest" description="Disordered" evidence="1">
    <location>
        <begin position="1"/>
        <end position="36"/>
    </location>
</feature>
<name>A0A3D8S2C1_9HELO</name>
<dbReference type="EMBL" id="PDLN01000007">
    <property type="protein sequence ID" value="RDW80429.1"/>
    <property type="molecule type" value="Genomic_DNA"/>
</dbReference>
<protein>
    <submittedName>
        <fullName evidence="2">Uncharacterized protein</fullName>
    </submittedName>
</protein>
<dbReference type="AlphaFoldDB" id="A0A3D8S2C1"/>
<keyword evidence="3" id="KW-1185">Reference proteome</keyword>
<proteinExistence type="predicted"/>
<evidence type="ECO:0000313" key="3">
    <source>
        <dbReference type="Proteomes" id="UP000256328"/>
    </source>
</evidence>
<accession>A0A3D8S2C1</accession>
<gene>
    <name evidence="2" type="ORF">BP5796_05127</name>
</gene>
<reference evidence="2 3" key="1">
    <citation type="journal article" date="2018" name="IMA Fungus">
        <title>IMA Genome-F 9: Draft genome sequence of Annulohypoxylon stygium, Aspergillus mulundensis, Berkeleyomyces basicola (syn. Thielaviopsis basicola), Ceratocystis smalleyi, two Cercospora beticola strains, Coleophoma cylindrospora, Fusarium fracticaudum, Phialophora cf. hyalina, and Morchella septimelata.</title>
        <authorList>
            <person name="Wingfield B.D."/>
            <person name="Bills G.F."/>
            <person name="Dong Y."/>
            <person name="Huang W."/>
            <person name="Nel W.J."/>
            <person name="Swalarsk-Parry B.S."/>
            <person name="Vaghefi N."/>
            <person name="Wilken P.M."/>
            <person name="An Z."/>
            <person name="de Beer Z.W."/>
            <person name="De Vos L."/>
            <person name="Chen L."/>
            <person name="Duong T.A."/>
            <person name="Gao Y."/>
            <person name="Hammerbacher A."/>
            <person name="Kikkert J.R."/>
            <person name="Li Y."/>
            <person name="Li H."/>
            <person name="Li K."/>
            <person name="Li Q."/>
            <person name="Liu X."/>
            <person name="Ma X."/>
            <person name="Naidoo K."/>
            <person name="Pethybridge S.J."/>
            <person name="Sun J."/>
            <person name="Steenkamp E.T."/>
            <person name="van der Nest M.A."/>
            <person name="van Wyk S."/>
            <person name="Wingfield M.J."/>
            <person name="Xiong C."/>
            <person name="Yue Q."/>
            <person name="Zhang X."/>
        </authorList>
    </citation>
    <scope>NUCLEOTIDE SEQUENCE [LARGE SCALE GENOMIC DNA]</scope>
    <source>
        <strain evidence="2 3">BP5796</strain>
    </source>
</reference>
<dbReference type="Proteomes" id="UP000256328">
    <property type="component" value="Unassembled WGS sequence"/>
</dbReference>